<organism evidence="1 2">
    <name type="scientific">Escherichia coli</name>
    <dbReference type="NCBI Taxonomy" id="562"/>
    <lineage>
        <taxon>Bacteria</taxon>
        <taxon>Pseudomonadati</taxon>
        <taxon>Pseudomonadota</taxon>
        <taxon>Gammaproteobacteria</taxon>
        <taxon>Enterobacterales</taxon>
        <taxon>Enterobacteriaceae</taxon>
        <taxon>Escherichia</taxon>
    </lineage>
</organism>
<dbReference type="EC" id="1.1.1.6" evidence="1"/>
<accession>A0A2X1MT84</accession>
<name>A0A2X1MT84_ECOLX</name>
<sequence length="57" mass="6555">MDRIIQSPGKYIQGADVINRLGEYLKPLAERWLVVGDKFVLGFAHPLSRKALKMLDW</sequence>
<dbReference type="AlphaFoldDB" id="A0A2X1MT84"/>
<dbReference type="SUPFAM" id="SSF56796">
    <property type="entry name" value="Dehydroquinate synthase-like"/>
    <property type="match status" value="1"/>
</dbReference>
<dbReference type="GO" id="GO:0008888">
    <property type="term" value="F:glycerol dehydrogenase (NAD+) activity"/>
    <property type="evidence" value="ECO:0007669"/>
    <property type="project" value="UniProtKB-EC"/>
</dbReference>
<dbReference type="Proteomes" id="UP000250780">
    <property type="component" value="Unassembled WGS sequence"/>
</dbReference>
<reference evidence="1 2" key="1">
    <citation type="submission" date="2018-06" db="EMBL/GenBank/DDBJ databases">
        <authorList>
            <consortium name="Pathogen Informatics"/>
            <person name="Doyle S."/>
        </authorList>
    </citation>
    <scope>NUCLEOTIDE SEQUENCE [LARGE SCALE GENOMIC DNA]</scope>
    <source>
        <strain evidence="1 2">NCTC9073</strain>
    </source>
</reference>
<evidence type="ECO:0000313" key="1">
    <source>
        <dbReference type="EMBL" id="SPX09641.1"/>
    </source>
</evidence>
<dbReference type="Gene3D" id="3.40.50.1970">
    <property type="match status" value="1"/>
</dbReference>
<keyword evidence="1" id="KW-0560">Oxidoreductase</keyword>
<gene>
    <name evidence="1" type="primary">gldA_1</name>
    <name evidence="1" type="ORF">NCTC9073_00912</name>
</gene>
<proteinExistence type="predicted"/>
<dbReference type="EMBL" id="UASD01000005">
    <property type="protein sequence ID" value="SPX09641.1"/>
    <property type="molecule type" value="Genomic_DNA"/>
</dbReference>
<evidence type="ECO:0000313" key="2">
    <source>
        <dbReference type="Proteomes" id="UP000250780"/>
    </source>
</evidence>
<protein>
    <submittedName>
        <fullName evidence="1">Glycerol dehydrogenase</fullName>
        <ecNumber evidence="1">1.1.1.6</ecNumber>
    </submittedName>
</protein>